<evidence type="ECO:0000256" key="11">
    <source>
        <dbReference type="PIRSR" id="PIRSR006247-1"/>
    </source>
</evidence>
<keyword evidence="7 12" id="KW-1133">Transmembrane helix</keyword>
<feature type="transmembrane region" description="Helical" evidence="12">
    <location>
        <begin position="40"/>
        <end position="61"/>
    </location>
</feature>
<evidence type="ECO:0000256" key="9">
    <source>
        <dbReference type="ARBA" id="ARBA00023136"/>
    </source>
</evidence>
<dbReference type="Proteomes" id="UP000320314">
    <property type="component" value="Unassembled WGS sequence"/>
</dbReference>
<dbReference type="GO" id="GO:0046872">
    <property type="term" value="F:metal ion binding"/>
    <property type="evidence" value="ECO:0007669"/>
    <property type="project" value="UniProtKB-KW"/>
</dbReference>
<dbReference type="InterPro" id="IPR003445">
    <property type="entry name" value="Cat_transpt"/>
</dbReference>
<keyword evidence="11" id="KW-0479">Metal-binding</keyword>
<evidence type="ECO:0000256" key="12">
    <source>
        <dbReference type="SAM" id="Phobius"/>
    </source>
</evidence>
<evidence type="ECO:0000256" key="1">
    <source>
        <dbReference type="ARBA" id="ARBA00004651"/>
    </source>
</evidence>
<name>A0A506TZ37_9HYPH</name>
<sequence>MTSERLHFVLFINGVFLMAMAATMLIPGAVDLVSGRIRDAINFGTCTVVVGIVGSSLAAGFHRPDFRLPDRRTGYLVTVTAWLSASLFGALPLYFSSLKITYIDAVFETVSGLTTTGATVLSGLDTMPDGLLLWRSLLNWIGGVGIIVMALSILPALAVGGMQLFHSESSDISEKPFPKVRQLTRMIAIVYVSLTIACIACLVMAGMPVFDAVNNAMATIATGGFSVKDASIGFYNSVPIEIILEIFMMAGGLPLAFYAVILVQRGRTRVFDQQIKPFMLTTAAAIALATLWNISQGMEPPEALRGSAFNVISVITSTGFVTSDFSSWGSFAVGLFFMLYFVGGCAGSTAGGIKVFRWQLLFSGMSASLRRMLSPNAIIATRYQGKPVEESEISAVRNFFFLYLITFAAIAVALTATGLDFLTAFSASAQAMGNIGPGLGPIVGPATNYESISQTAKVLISLGMLLGRLELATFYVVLLPTFWTR</sequence>
<comment type="function">
    <text evidence="10">Low-affinity potassium transport system. Interacts with Trk system potassium uptake protein TrkA.</text>
</comment>
<dbReference type="OrthoDB" id="9810952at2"/>
<comment type="caution">
    <text evidence="13">The sequence shown here is derived from an EMBL/GenBank/DDBJ whole genome shotgun (WGS) entry which is preliminary data.</text>
</comment>
<feature type="transmembrane region" description="Helical" evidence="12">
    <location>
        <begin position="275"/>
        <end position="294"/>
    </location>
</feature>
<evidence type="ECO:0000256" key="3">
    <source>
        <dbReference type="ARBA" id="ARBA00022475"/>
    </source>
</evidence>
<dbReference type="GO" id="GO:0015379">
    <property type="term" value="F:potassium:chloride symporter activity"/>
    <property type="evidence" value="ECO:0007669"/>
    <property type="project" value="InterPro"/>
</dbReference>
<feature type="binding site" evidence="11">
    <location>
        <position position="116"/>
    </location>
    <ligand>
        <name>K(+)</name>
        <dbReference type="ChEBI" id="CHEBI:29103"/>
    </ligand>
</feature>
<feature type="binding site" evidence="11">
    <location>
        <position position="223"/>
    </location>
    <ligand>
        <name>K(+)</name>
        <dbReference type="ChEBI" id="CHEBI:29103"/>
    </ligand>
</feature>
<dbReference type="Pfam" id="PF02386">
    <property type="entry name" value="TrkH"/>
    <property type="match status" value="1"/>
</dbReference>
<comment type="subcellular location">
    <subcellularLocation>
        <location evidence="10">Cell inner membrane</location>
        <topology evidence="10">Multi-pass membrane protein</topology>
    </subcellularLocation>
    <subcellularLocation>
        <location evidence="1">Cell membrane</location>
        <topology evidence="1">Multi-pass membrane protein</topology>
    </subcellularLocation>
</comment>
<keyword evidence="2 10" id="KW-0813">Transport</keyword>
<protein>
    <recommendedName>
        <fullName evidence="10">Trk system potassium uptake protein</fullName>
    </recommendedName>
</protein>
<keyword evidence="6 10" id="KW-0630">Potassium</keyword>
<organism evidence="13 14">
    <name type="scientific">Pararhizobium mangrovi</name>
    <dbReference type="NCBI Taxonomy" id="2590452"/>
    <lineage>
        <taxon>Bacteria</taxon>
        <taxon>Pseudomonadati</taxon>
        <taxon>Pseudomonadota</taxon>
        <taxon>Alphaproteobacteria</taxon>
        <taxon>Hyphomicrobiales</taxon>
        <taxon>Rhizobiaceae</taxon>
        <taxon>Rhizobium/Agrobacterium group</taxon>
        <taxon>Pararhizobium</taxon>
    </lineage>
</organism>
<evidence type="ECO:0000256" key="6">
    <source>
        <dbReference type="ARBA" id="ARBA00022958"/>
    </source>
</evidence>
<evidence type="ECO:0000256" key="7">
    <source>
        <dbReference type="ARBA" id="ARBA00022989"/>
    </source>
</evidence>
<evidence type="ECO:0000256" key="5">
    <source>
        <dbReference type="ARBA" id="ARBA00022692"/>
    </source>
</evidence>
<keyword evidence="10" id="KW-0997">Cell inner membrane</keyword>
<reference evidence="13 14" key="1">
    <citation type="submission" date="2019-06" db="EMBL/GenBank/DDBJ databases">
        <authorList>
            <person name="Li M."/>
        </authorList>
    </citation>
    <scope>NUCLEOTIDE SEQUENCE [LARGE SCALE GENOMIC DNA]</scope>
    <source>
        <strain evidence="13 14">BGMRC6574</strain>
    </source>
</reference>
<feature type="transmembrane region" description="Helical" evidence="12">
    <location>
        <begin position="242"/>
        <end position="263"/>
    </location>
</feature>
<feature type="transmembrane region" description="Helical" evidence="12">
    <location>
        <begin position="137"/>
        <end position="165"/>
    </location>
</feature>
<feature type="binding site" evidence="11">
    <location>
        <position position="115"/>
    </location>
    <ligand>
        <name>K(+)</name>
        <dbReference type="ChEBI" id="CHEBI:29103"/>
    </ligand>
</feature>
<evidence type="ECO:0000256" key="2">
    <source>
        <dbReference type="ARBA" id="ARBA00022448"/>
    </source>
</evidence>
<accession>A0A506TZ37</accession>
<feature type="transmembrane region" description="Helical" evidence="12">
    <location>
        <begin position="458"/>
        <end position="483"/>
    </location>
</feature>
<keyword evidence="9 10" id="KW-0472">Membrane</keyword>
<evidence type="ECO:0000256" key="10">
    <source>
        <dbReference type="PIRNR" id="PIRNR006247"/>
    </source>
</evidence>
<dbReference type="PIRSF" id="PIRSF006247">
    <property type="entry name" value="TrkH"/>
    <property type="match status" value="1"/>
</dbReference>
<proteinExistence type="inferred from homology"/>
<dbReference type="PANTHER" id="PTHR32024">
    <property type="entry name" value="TRK SYSTEM POTASSIUM UPTAKE PROTEIN TRKG-RELATED"/>
    <property type="match status" value="1"/>
</dbReference>
<dbReference type="EMBL" id="VHLH01000030">
    <property type="protein sequence ID" value="TPW26468.1"/>
    <property type="molecule type" value="Genomic_DNA"/>
</dbReference>
<gene>
    <name evidence="13" type="ORF">FJU11_14805</name>
</gene>
<evidence type="ECO:0000313" key="14">
    <source>
        <dbReference type="Proteomes" id="UP000320314"/>
    </source>
</evidence>
<keyword evidence="4 10" id="KW-0633">Potassium transport</keyword>
<keyword evidence="14" id="KW-1185">Reference proteome</keyword>
<dbReference type="GO" id="GO:0005886">
    <property type="term" value="C:plasma membrane"/>
    <property type="evidence" value="ECO:0007669"/>
    <property type="project" value="UniProtKB-SubCell"/>
</dbReference>
<keyword evidence="5 12" id="KW-0812">Transmembrane</keyword>
<evidence type="ECO:0000256" key="8">
    <source>
        <dbReference type="ARBA" id="ARBA00023065"/>
    </source>
</evidence>
<comment type="similarity">
    <text evidence="10">Belongs to the TrkH potassium transport family.</text>
</comment>
<feature type="binding site" evidence="11">
    <location>
        <position position="318"/>
    </location>
    <ligand>
        <name>K(+)</name>
        <dbReference type="ChEBI" id="CHEBI:29103"/>
    </ligand>
</feature>
<evidence type="ECO:0000256" key="4">
    <source>
        <dbReference type="ARBA" id="ARBA00022538"/>
    </source>
</evidence>
<evidence type="ECO:0000313" key="13">
    <source>
        <dbReference type="EMBL" id="TPW26468.1"/>
    </source>
</evidence>
<feature type="transmembrane region" description="Helical" evidence="12">
    <location>
        <begin position="73"/>
        <end position="95"/>
    </location>
</feature>
<feature type="transmembrane region" description="Helical" evidence="12">
    <location>
        <begin position="7"/>
        <end position="28"/>
    </location>
</feature>
<dbReference type="InterPro" id="IPR004772">
    <property type="entry name" value="TrkH"/>
</dbReference>
<feature type="transmembrane region" description="Helical" evidence="12">
    <location>
        <begin position="331"/>
        <end position="356"/>
    </location>
</feature>
<feature type="transmembrane region" description="Helical" evidence="12">
    <location>
        <begin position="186"/>
        <end position="207"/>
    </location>
</feature>
<feature type="binding site" evidence="11">
    <location>
        <position position="434"/>
    </location>
    <ligand>
        <name>K(+)</name>
        <dbReference type="ChEBI" id="CHEBI:29103"/>
    </ligand>
</feature>
<dbReference type="RefSeq" id="WP_141167852.1">
    <property type="nucleotide sequence ID" value="NZ_VHLH01000030.1"/>
</dbReference>
<dbReference type="PANTHER" id="PTHR32024:SF3">
    <property type="entry name" value="TRK SYSTEM POTASSIUM UPTAKE PROTEIN"/>
    <property type="match status" value="1"/>
</dbReference>
<keyword evidence="8 10" id="KW-0406">Ion transport</keyword>
<keyword evidence="3 10" id="KW-1003">Cell membrane</keyword>
<feature type="transmembrane region" description="Helical" evidence="12">
    <location>
        <begin position="400"/>
        <end position="419"/>
    </location>
</feature>
<dbReference type="AlphaFoldDB" id="A0A506TZ37"/>